<dbReference type="PANTHER" id="PTHR38690:SF1">
    <property type="entry name" value="PROTEASE"/>
    <property type="match status" value="1"/>
</dbReference>
<keyword evidence="4" id="KW-1185">Reference proteome</keyword>
<evidence type="ECO:0000259" key="2">
    <source>
        <dbReference type="Pfam" id="PF13116"/>
    </source>
</evidence>
<reference evidence="4" key="1">
    <citation type="submission" date="2016-10" db="EMBL/GenBank/DDBJ databases">
        <authorList>
            <person name="Varghese N."/>
            <person name="Submissions S."/>
        </authorList>
    </citation>
    <scope>NUCLEOTIDE SEQUENCE [LARGE SCALE GENOMIC DNA]</scope>
    <source>
        <strain evidence="4">DSM 27981</strain>
    </source>
</reference>
<dbReference type="EMBL" id="FONX01000010">
    <property type="protein sequence ID" value="SFF03944.1"/>
    <property type="molecule type" value="Genomic_DNA"/>
</dbReference>
<accession>A0A1I2FEK3</accession>
<evidence type="ECO:0000256" key="1">
    <source>
        <dbReference type="SAM" id="MobiDB-lite"/>
    </source>
</evidence>
<dbReference type="InterPro" id="IPR025263">
    <property type="entry name" value="YhdP_central"/>
</dbReference>
<dbReference type="Pfam" id="PF13116">
    <property type="entry name" value="YhdP"/>
    <property type="match status" value="1"/>
</dbReference>
<feature type="domain" description="YhdP central" evidence="2">
    <location>
        <begin position="3"/>
        <end position="1290"/>
    </location>
</feature>
<gene>
    <name evidence="3" type="ORF">SAMN04489711_110141</name>
</gene>
<name>A0A1I2FEK3_9BURK</name>
<sequence length="1319" mass="139230">MRALGVPVRIGALAARSDGLIPTIELQDVALLDAQGREALRLPRVVAAISPRSLLKLGFEQLYLEGPELDVRRDARGRIFVAGMAFGGSPADDGSGNSSAADWLFSQKEVAIRGGTVRWTDELRGAPPLALSQVDLVLRNGHWRHDMRLDATPPAEWGDRFTLRGKFRSPLLSAHAGAWERWSGQFYADFARVDVSRLNRYVDLLGARVAGGHGAVRAWADVQRGQLAGGTADLALAGVNTTLGARLQPLELRSVAGRVGGRRFADGFEVSTTGLQFLTDDGLRWPGGNLMLRHMGGAAGQQDRGELQADRLDLAALSEIASRLPLGEEAHRVLATYAPEGLVDSVQASWRGPLTAPLQYQARGRVSGLALAAPEQGTSAIPRVEGVRGATVDFDLTQTGGTASLAIADGALLLPGVFEDPLVPVQRLGASLRWQRDGKRLAVQASDLRFANADAEGEARLAWHSDDLDRSPGVIDLTGSLQRADGTRVYRYLPLAIPQETRHYLRDAITSGSASQVQFRVKGDVEHIPASHPGQGEFRIAAKLRGVNFAYVPPRLQQGSGHLPWPSLTGLDGELIFDGAGMSVKDASGSFAGWPQVRVQKVNARIPDLAHSVVGVTADVRGPLADMLGLVRGSHVGQLIGGALDQASATGPAAVQLQLNLPVNHIDTSTVRGSLALAGNDLRITPQTPLVERAQGSVQFTDAGFTLAGVRGRSLGGEVRFEGGMRPPATPGAEAPVQVRAQGVVTAEGLRQASGLGGVSHLARLASGSTPYTVAIGVRRGVAEVQVATSLQGMALALPAPLGKPADAALPVRYENRLTEASAAAGSTAPLRDELMVDLGGVGSARYLRDMSGPAPRVLSGTIALGLAPGESVPMPAAGVAANVHLQQVDVDAWQAAFLPPEPAASAGGAAAPAAAEASPDDTLDYLPQQLAVRAATVTRQGRTLHDVVAGVSRQGTTWRANVDASELDGYFEYRQGQGEGAAQGRLYARLSRLTIPQAAVKQVDDMLLGDDSSQPGALPSLDIVVQDFELRGRRLGRIEIEAQNQGAEGSREWLLSKFNLMAPEATFTSSGSWALVPGARGGSGPQRRTVMDFKLDIRDSGELLSRFGMDGVVKRGKGQIAGQVAWNGAPISPDYRSMSGQMHVDVEAGQFLKAEPGIAKLLSVLSLQSLPRRFALDFRDVFSQGFAFDFVRGDVRIERGVATTNNLQMKGVNAAVLMEGSADIAHETQDLHVVVVPEINAMTASLVATAINPVVGLGSFLAQIFLRGPLIQAATQQFHIDGTWDDPRIERVSRRRPAGGQGEASGAASPPPPSGDAS</sequence>
<feature type="region of interest" description="Disordered" evidence="1">
    <location>
        <begin position="1286"/>
        <end position="1319"/>
    </location>
</feature>
<proteinExistence type="predicted"/>
<feature type="compositionally biased region" description="Pro residues" evidence="1">
    <location>
        <begin position="1310"/>
        <end position="1319"/>
    </location>
</feature>
<dbReference type="PANTHER" id="PTHR38690">
    <property type="entry name" value="PROTEASE-RELATED"/>
    <property type="match status" value="1"/>
</dbReference>
<dbReference type="STRING" id="1177982.SAMN04489711_110141"/>
<dbReference type="NCBIfam" id="TIGR02099">
    <property type="entry name" value="YhdP family protein"/>
    <property type="match status" value="1"/>
</dbReference>
<protein>
    <submittedName>
        <fullName evidence="3">TIGR02099 family protein</fullName>
    </submittedName>
</protein>
<organism evidence="3 4">
    <name type="scientific">Paracidovorax wautersii</name>
    <dbReference type="NCBI Taxonomy" id="1177982"/>
    <lineage>
        <taxon>Bacteria</taxon>
        <taxon>Pseudomonadati</taxon>
        <taxon>Pseudomonadota</taxon>
        <taxon>Betaproteobacteria</taxon>
        <taxon>Burkholderiales</taxon>
        <taxon>Comamonadaceae</taxon>
        <taxon>Paracidovorax</taxon>
    </lineage>
</organism>
<evidence type="ECO:0000313" key="3">
    <source>
        <dbReference type="EMBL" id="SFF03944.1"/>
    </source>
</evidence>
<dbReference type="Proteomes" id="UP000199119">
    <property type="component" value="Unassembled WGS sequence"/>
</dbReference>
<evidence type="ECO:0000313" key="4">
    <source>
        <dbReference type="Proteomes" id="UP000199119"/>
    </source>
</evidence>
<dbReference type="InterPro" id="IPR011836">
    <property type="entry name" value="YhdP"/>
</dbReference>